<protein>
    <submittedName>
        <fullName evidence="3">Uncharacterized protein</fullName>
    </submittedName>
</protein>
<organism evidence="3 4">
    <name type="scientific">Flavisolibacter ginsenosidimutans</name>
    <dbReference type="NCBI Taxonomy" id="661481"/>
    <lineage>
        <taxon>Bacteria</taxon>
        <taxon>Pseudomonadati</taxon>
        <taxon>Bacteroidota</taxon>
        <taxon>Chitinophagia</taxon>
        <taxon>Chitinophagales</taxon>
        <taxon>Chitinophagaceae</taxon>
        <taxon>Flavisolibacter</taxon>
    </lineage>
</organism>
<proteinExistence type="predicted"/>
<sequence>MKVQFGKKVKKTALSVNYKGEETAKLQLRDENNPAADRNSPSPRTLKIQEVERDQSLSLQIPEMLLKPDPLIAQSKSILSKQKPGVYNYIGIVSSSYESLDIRVAKTNVDRALLFFDTLIKALKARGHSVEIRNRKTLAIVSGHDFELFLREKMRKETVQEKTWTRQVFHPKGILALQVGGWYGREYKDGSTRLEEHLAKIIAGLELSAAQRTEQQLAFEKARIEREERERLAKGLEERKQQDLTNFKKLLIDSDRWHKAENLRRYIHEVEVRAASNQPIPPETFEWLEWAKRKANWYDPFIESPDELLADVDQNTLEFSKKPYGYIWSY</sequence>
<dbReference type="KEGG" id="fgg:FSB75_13290"/>
<feature type="region of interest" description="Disordered" evidence="2">
    <location>
        <begin position="25"/>
        <end position="44"/>
    </location>
</feature>
<evidence type="ECO:0000313" key="3">
    <source>
        <dbReference type="EMBL" id="QEC56831.1"/>
    </source>
</evidence>
<keyword evidence="4" id="KW-1185">Reference proteome</keyword>
<dbReference type="OrthoDB" id="9777694at2"/>
<name>A0A5B8UJF0_9BACT</name>
<feature type="coiled-coil region" evidence="1">
    <location>
        <begin position="210"/>
        <end position="239"/>
    </location>
</feature>
<gene>
    <name evidence="3" type="ORF">FSB75_13290</name>
</gene>
<accession>A0A5B8UJF0</accession>
<evidence type="ECO:0000256" key="1">
    <source>
        <dbReference type="SAM" id="Coils"/>
    </source>
</evidence>
<dbReference type="AlphaFoldDB" id="A0A5B8UJF0"/>
<dbReference type="EMBL" id="CP042433">
    <property type="protein sequence ID" value="QEC56831.1"/>
    <property type="molecule type" value="Genomic_DNA"/>
</dbReference>
<evidence type="ECO:0000313" key="4">
    <source>
        <dbReference type="Proteomes" id="UP000321204"/>
    </source>
</evidence>
<reference evidence="3 4" key="1">
    <citation type="journal article" date="2015" name="Int. J. Syst. Evol. Microbiol.">
        <title>Flavisolibacter ginsenosidimutans sp. nov., with ginsenoside-converting activity isolated from soil used for cultivating ginseng.</title>
        <authorList>
            <person name="Zhao Y."/>
            <person name="Liu Q."/>
            <person name="Kang M.S."/>
            <person name="Jin F."/>
            <person name="Yu H."/>
            <person name="Im W.T."/>
        </authorList>
    </citation>
    <scope>NUCLEOTIDE SEQUENCE [LARGE SCALE GENOMIC DNA]</scope>
    <source>
        <strain evidence="3 4">Gsoil 636</strain>
    </source>
</reference>
<dbReference type="RefSeq" id="WP_146788351.1">
    <property type="nucleotide sequence ID" value="NZ_BAABIO010000003.1"/>
</dbReference>
<dbReference type="Proteomes" id="UP000321204">
    <property type="component" value="Chromosome"/>
</dbReference>
<keyword evidence="1" id="KW-0175">Coiled coil</keyword>
<evidence type="ECO:0000256" key="2">
    <source>
        <dbReference type="SAM" id="MobiDB-lite"/>
    </source>
</evidence>